<sequence>MPPEDDVNFDAWERCNGMIVSWINRTLSPYIASSVVYIDSAKILWDDLKERFTKGNYFCFPDLLQEVHSIKQ</sequence>
<feature type="non-terminal residue" evidence="1">
    <location>
        <position position="72"/>
    </location>
</feature>
<reference evidence="1 2" key="1">
    <citation type="journal article" date="2018" name="Front. Plant Sci.">
        <title>Red Clover (Trifolium pratense) and Zigzag Clover (T. medium) - A Picture of Genomic Similarities and Differences.</title>
        <authorList>
            <person name="Dluhosova J."/>
            <person name="Istvanek J."/>
            <person name="Nedelnik J."/>
            <person name="Repkova J."/>
        </authorList>
    </citation>
    <scope>NUCLEOTIDE SEQUENCE [LARGE SCALE GENOMIC DNA]</scope>
    <source>
        <strain evidence="2">cv. 10/8</strain>
        <tissue evidence="1">Leaf</tissue>
    </source>
</reference>
<dbReference type="AlphaFoldDB" id="A0A392SV67"/>
<organism evidence="1 2">
    <name type="scientific">Trifolium medium</name>
    <dbReference type="NCBI Taxonomy" id="97028"/>
    <lineage>
        <taxon>Eukaryota</taxon>
        <taxon>Viridiplantae</taxon>
        <taxon>Streptophyta</taxon>
        <taxon>Embryophyta</taxon>
        <taxon>Tracheophyta</taxon>
        <taxon>Spermatophyta</taxon>
        <taxon>Magnoliopsida</taxon>
        <taxon>eudicotyledons</taxon>
        <taxon>Gunneridae</taxon>
        <taxon>Pentapetalae</taxon>
        <taxon>rosids</taxon>
        <taxon>fabids</taxon>
        <taxon>Fabales</taxon>
        <taxon>Fabaceae</taxon>
        <taxon>Papilionoideae</taxon>
        <taxon>50 kb inversion clade</taxon>
        <taxon>NPAAA clade</taxon>
        <taxon>Hologalegina</taxon>
        <taxon>IRL clade</taxon>
        <taxon>Trifolieae</taxon>
        <taxon>Trifolium</taxon>
    </lineage>
</organism>
<dbReference type="EMBL" id="LXQA010436839">
    <property type="protein sequence ID" value="MCI51756.1"/>
    <property type="molecule type" value="Genomic_DNA"/>
</dbReference>
<dbReference type="PANTHER" id="PTHR37610:SF55">
    <property type="entry name" value="RETROTRANSPOSON COPIA-LIKE N-TERMINAL DOMAIN-CONTAINING PROTEIN"/>
    <property type="match status" value="1"/>
</dbReference>
<dbReference type="PANTHER" id="PTHR37610">
    <property type="entry name" value="CCHC-TYPE DOMAIN-CONTAINING PROTEIN"/>
    <property type="match status" value="1"/>
</dbReference>
<evidence type="ECO:0000313" key="1">
    <source>
        <dbReference type="EMBL" id="MCI51756.1"/>
    </source>
</evidence>
<evidence type="ECO:0000313" key="2">
    <source>
        <dbReference type="Proteomes" id="UP000265520"/>
    </source>
</evidence>
<protein>
    <submittedName>
        <fullName evidence="1">Flavonol sulfotransferase-like protein</fullName>
    </submittedName>
</protein>
<comment type="caution">
    <text evidence="1">The sequence shown here is derived from an EMBL/GenBank/DDBJ whole genome shotgun (WGS) entry which is preliminary data.</text>
</comment>
<name>A0A392SV67_9FABA</name>
<keyword evidence="2" id="KW-1185">Reference proteome</keyword>
<keyword evidence="1" id="KW-0808">Transferase</keyword>
<proteinExistence type="predicted"/>
<accession>A0A392SV67</accession>
<dbReference type="Proteomes" id="UP000265520">
    <property type="component" value="Unassembled WGS sequence"/>
</dbReference>
<dbReference type="GO" id="GO:0016740">
    <property type="term" value="F:transferase activity"/>
    <property type="evidence" value="ECO:0007669"/>
    <property type="project" value="UniProtKB-KW"/>
</dbReference>